<feature type="transmembrane region" description="Helical" evidence="1">
    <location>
        <begin position="56"/>
        <end position="81"/>
    </location>
</feature>
<evidence type="ECO:0000256" key="1">
    <source>
        <dbReference type="SAM" id="Phobius"/>
    </source>
</evidence>
<protein>
    <submittedName>
        <fullName evidence="2">Uncharacterized protein</fullName>
    </submittedName>
</protein>
<keyword evidence="1" id="KW-0812">Transmembrane</keyword>
<feature type="transmembrane region" description="Helical" evidence="1">
    <location>
        <begin position="29"/>
        <end position="50"/>
    </location>
</feature>
<keyword evidence="1" id="KW-0472">Membrane</keyword>
<organism evidence="2">
    <name type="scientific">uncultured Nocardioidaceae bacterium</name>
    <dbReference type="NCBI Taxonomy" id="253824"/>
    <lineage>
        <taxon>Bacteria</taxon>
        <taxon>Bacillati</taxon>
        <taxon>Actinomycetota</taxon>
        <taxon>Actinomycetes</taxon>
        <taxon>Propionibacteriales</taxon>
        <taxon>Nocardioidaceae</taxon>
        <taxon>environmental samples</taxon>
    </lineage>
</organism>
<gene>
    <name evidence="2" type="ORF">AVDCRST_MAG34-2088</name>
</gene>
<proteinExistence type="predicted"/>
<sequence>MGGVRLYAHRMQTETRDVSGTPVSGTPGLGFAGVGLVLTVLAGLFAAQAGGGDREVFLSFAVVLGAFGLLGIVIGGVAIGVRLARG</sequence>
<dbReference type="EMBL" id="CADCUI010000051">
    <property type="protein sequence ID" value="CAA9355961.1"/>
    <property type="molecule type" value="Genomic_DNA"/>
</dbReference>
<reference evidence="2" key="1">
    <citation type="submission" date="2020-02" db="EMBL/GenBank/DDBJ databases">
        <authorList>
            <person name="Meier V. D."/>
        </authorList>
    </citation>
    <scope>NUCLEOTIDE SEQUENCE</scope>
    <source>
        <strain evidence="2">AVDCRST_MAG34</strain>
    </source>
</reference>
<keyword evidence="1" id="KW-1133">Transmembrane helix</keyword>
<accession>A0A6J4MCS1</accession>
<name>A0A6J4MCS1_9ACTN</name>
<dbReference type="AlphaFoldDB" id="A0A6J4MCS1"/>
<evidence type="ECO:0000313" key="2">
    <source>
        <dbReference type="EMBL" id="CAA9355961.1"/>
    </source>
</evidence>